<dbReference type="InterPro" id="IPR043129">
    <property type="entry name" value="ATPase_NBD"/>
</dbReference>
<dbReference type="PANTHER" id="PTHR14187">
    <property type="entry name" value="ALPHA KINASE/ELONGATION FACTOR 2 KINASE"/>
    <property type="match status" value="1"/>
</dbReference>
<dbReference type="Pfam" id="PF00012">
    <property type="entry name" value="HSP70"/>
    <property type="match status" value="1"/>
</dbReference>
<evidence type="ECO:0000256" key="2">
    <source>
        <dbReference type="ARBA" id="ARBA00022840"/>
    </source>
</evidence>
<name>A0ABR3G8C3_9PEZI</name>
<keyword evidence="2" id="KW-0067">ATP-binding</keyword>
<proteinExistence type="predicted"/>
<comment type="caution">
    <text evidence="3">The sequence shown here is derived from an EMBL/GenBank/DDBJ whole genome shotgun (WGS) entry which is preliminary data.</text>
</comment>
<sequence>MASQHRLKVGIDFGTTYSGVSWAHTGNPKEVFLIREWPGVNRTSDKVPSEISYTSTGEVHKWGFEIKPSVARLKWFKLLLDPTKYASNTSSTIARTKALIPSSKRPVNVVADYLSCLKKHTTKALERAYGKAFVDVTPVDYCLTVPAIWNDAAKALTLQAAESAGFGMRHTIRLISEPEAAAAWSLMKDIQPNNLKVNDTFVVVDCGGGTVDLISYKVVAVDPSLDVEECAVGAGALCGSTKLNERFEDLVKSRIGQK</sequence>
<keyword evidence="4" id="KW-1185">Reference proteome</keyword>
<evidence type="ECO:0000313" key="3">
    <source>
        <dbReference type="EMBL" id="KAL0631947.1"/>
    </source>
</evidence>
<dbReference type="InterPro" id="IPR013126">
    <property type="entry name" value="Hsp_70_fam"/>
</dbReference>
<dbReference type="SUPFAM" id="SSF53067">
    <property type="entry name" value="Actin-like ATPase domain"/>
    <property type="match status" value="2"/>
</dbReference>
<evidence type="ECO:0000313" key="4">
    <source>
        <dbReference type="Proteomes" id="UP001447188"/>
    </source>
</evidence>
<dbReference type="EMBL" id="JBBBZM010000198">
    <property type="protein sequence ID" value="KAL0631947.1"/>
    <property type="molecule type" value="Genomic_DNA"/>
</dbReference>
<dbReference type="CDD" id="cd10170">
    <property type="entry name" value="ASKHA_NBD_HSP70"/>
    <property type="match status" value="1"/>
</dbReference>
<organism evidence="3 4">
    <name type="scientific">Discina gigas</name>
    <dbReference type="NCBI Taxonomy" id="1032678"/>
    <lineage>
        <taxon>Eukaryota</taxon>
        <taxon>Fungi</taxon>
        <taxon>Dikarya</taxon>
        <taxon>Ascomycota</taxon>
        <taxon>Pezizomycotina</taxon>
        <taxon>Pezizomycetes</taxon>
        <taxon>Pezizales</taxon>
        <taxon>Discinaceae</taxon>
        <taxon>Discina</taxon>
    </lineage>
</organism>
<dbReference type="Gene3D" id="3.30.420.40">
    <property type="match status" value="1"/>
</dbReference>
<protein>
    <submittedName>
        <fullName evidence="3">Uncharacterized protein</fullName>
    </submittedName>
</protein>
<dbReference type="Proteomes" id="UP001447188">
    <property type="component" value="Unassembled WGS sequence"/>
</dbReference>
<dbReference type="PANTHER" id="PTHR14187:SF82">
    <property type="entry name" value="FAMILY CHAPERONE, PUTATIVE (AFU_ORTHOLOGUE AFUA_7G08575)-RELATED"/>
    <property type="match status" value="1"/>
</dbReference>
<gene>
    <name evidence="3" type="ORF">Q9L58_009174</name>
</gene>
<evidence type="ECO:0000256" key="1">
    <source>
        <dbReference type="ARBA" id="ARBA00022741"/>
    </source>
</evidence>
<reference evidence="3 4" key="1">
    <citation type="submission" date="2024-02" db="EMBL/GenBank/DDBJ databases">
        <title>Discinaceae phylogenomics.</title>
        <authorList>
            <person name="Dirks A.C."/>
            <person name="James T.Y."/>
        </authorList>
    </citation>
    <scope>NUCLEOTIDE SEQUENCE [LARGE SCALE GENOMIC DNA]</scope>
    <source>
        <strain evidence="3 4">ACD0624</strain>
    </source>
</reference>
<keyword evidence="1" id="KW-0547">Nucleotide-binding</keyword>
<accession>A0ABR3G8C3</accession>